<proteinExistence type="predicted"/>
<keyword evidence="4" id="KW-1185">Reference proteome</keyword>
<dbReference type="InterPro" id="IPR014001">
    <property type="entry name" value="Helicase_ATP-bd"/>
</dbReference>
<dbReference type="PANTHER" id="PTHR47396:SF1">
    <property type="entry name" value="ATP-DEPENDENT HELICASE IRC3-RELATED"/>
    <property type="match status" value="1"/>
</dbReference>
<dbReference type="Gene3D" id="3.40.50.300">
    <property type="entry name" value="P-loop containing nucleotide triphosphate hydrolases"/>
    <property type="match status" value="1"/>
</dbReference>
<dbReference type="PROSITE" id="PS51192">
    <property type="entry name" value="HELICASE_ATP_BIND_1"/>
    <property type="match status" value="1"/>
</dbReference>
<protein>
    <recommendedName>
        <fullName evidence="2">Helicase ATP-binding domain-containing protein</fullName>
    </recommendedName>
</protein>
<dbReference type="InterPro" id="IPR006935">
    <property type="entry name" value="Helicase/UvrB_N"/>
</dbReference>
<evidence type="ECO:0000256" key="1">
    <source>
        <dbReference type="SAM" id="MobiDB-lite"/>
    </source>
</evidence>
<sequence>MVGVCSLRGDAGLGFPSATDVDELVAWCKGLERVTVFATYASLGVGTLERAHTAGLEPWDLVVVDEAHRTSGAAGKPWAAVHDQGRVPAVRRLYMTATPRLWEPDGDWADGAGAQGGAGAPAGRLVASMDDEAVFGPVVYELSLSEAIERGLVAPYRLLPPGHHPRSRRTTGHGWLSS</sequence>
<accession>A0ABP5ZGC8</accession>
<gene>
    <name evidence="3" type="ORF">GCM10010406_35140</name>
</gene>
<evidence type="ECO:0000259" key="2">
    <source>
        <dbReference type="PROSITE" id="PS51192"/>
    </source>
</evidence>
<name>A0ABP5ZGC8_9ACTN</name>
<dbReference type="Proteomes" id="UP001501358">
    <property type="component" value="Unassembled WGS sequence"/>
</dbReference>
<dbReference type="EMBL" id="BAAATA010000020">
    <property type="protein sequence ID" value="GAA2495841.1"/>
    <property type="molecule type" value="Genomic_DNA"/>
</dbReference>
<dbReference type="SUPFAM" id="SSF52540">
    <property type="entry name" value="P-loop containing nucleoside triphosphate hydrolases"/>
    <property type="match status" value="1"/>
</dbReference>
<evidence type="ECO:0000313" key="3">
    <source>
        <dbReference type="EMBL" id="GAA2495841.1"/>
    </source>
</evidence>
<feature type="domain" description="Helicase ATP-binding" evidence="2">
    <location>
        <begin position="36"/>
        <end position="99"/>
    </location>
</feature>
<evidence type="ECO:0000313" key="4">
    <source>
        <dbReference type="Proteomes" id="UP001501358"/>
    </source>
</evidence>
<reference evidence="4" key="1">
    <citation type="journal article" date="2019" name="Int. J. Syst. Evol. Microbiol.">
        <title>The Global Catalogue of Microorganisms (GCM) 10K type strain sequencing project: providing services to taxonomists for standard genome sequencing and annotation.</title>
        <authorList>
            <consortium name="The Broad Institute Genomics Platform"/>
            <consortium name="The Broad Institute Genome Sequencing Center for Infectious Disease"/>
            <person name="Wu L."/>
            <person name="Ma J."/>
        </authorList>
    </citation>
    <scope>NUCLEOTIDE SEQUENCE [LARGE SCALE GENOMIC DNA]</scope>
    <source>
        <strain evidence="4">JCM 6307</strain>
    </source>
</reference>
<dbReference type="Pfam" id="PF04851">
    <property type="entry name" value="ResIII"/>
    <property type="match status" value="1"/>
</dbReference>
<dbReference type="InterPro" id="IPR027417">
    <property type="entry name" value="P-loop_NTPase"/>
</dbReference>
<organism evidence="3 4">
    <name type="scientific">Streptomyces thermolineatus</name>
    <dbReference type="NCBI Taxonomy" id="44033"/>
    <lineage>
        <taxon>Bacteria</taxon>
        <taxon>Bacillati</taxon>
        <taxon>Actinomycetota</taxon>
        <taxon>Actinomycetes</taxon>
        <taxon>Kitasatosporales</taxon>
        <taxon>Streptomycetaceae</taxon>
        <taxon>Streptomyces</taxon>
    </lineage>
</organism>
<comment type="caution">
    <text evidence="3">The sequence shown here is derived from an EMBL/GenBank/DDBJ whole genome shotgun (WGS) entry which is preliminary data.</text>
</comment>
<dbReference type="InterPro" id="IPR050742">
    <property type="entry name" value="Helicase_Restrict-Modif_Enz"/>
</dbReference>
<dbReference type="PANTHER" id="PTHR47396">
    <property type="entry name" value="TYPE I RESTRICTION ENZYME ECOKI R PROTEIN"/>
    <property type="match status" value="1"/>
</dbReference>
<feature type="region of interest" description="Disordered" evidence="1">
    <location>
        <begin position="159"/>
        <end position="178"/>
    </location>
</feature>